<keyword evidence="10 14" id="KW-0472">Membrane</keyword>
<comment type="cofactor">
    <cofactor evidence="12">
        <name>Fe(2+)</name>
        <dbReference type="ChEBI" id="CHEBI:29033"/>
    </cofactor>
</comment>
<evidence type="ECO:0000256" key="3">
    <source>
        <dbReference type="ARBA" id="ARBA00022516"/>
    </source>
</evidence>
<dbReference type="GO" id="GO:0005789">
    <property type="term" value="C:endoplasmic reticulum membrane"/>
    <property type="evidence" value="ECO:0007669"/>
    <property type="project" value="TreeGrafter"/>
</dbReference>
<dbReference type="PANTHER" id="PTHR11351:SF21">
    <property type="entry name" value="GH07782P"/>
    <property type="match status" value="1"/>
</dbReference>
<dbReference type="InterPro" id="IPR005804">
    <property type="entry name" value="FA_desaturase_dom"/>
</dbReference>
<name>A0A8W7PV31_ANOCL</name>
<dbReference type="GO" id="GO:0004768">
    <property type="term" value="F:stearoyl-CoA 9-desaturase activity"/>
    <property type="evidence" value="ECO:0007669"/>
    <property type="project" value="TreeGrafter"/>
</dbReference>
<keyword evidence="9" id="KW-0443">Lipid metabolism</keyword>
<feature type="transmembrane region" description="Helical" evidence="14">
    <location>
        <begin position="273"/>
        <end position="293"/>
    </location>
</feature>
<keyword evidence="7 12" id="KW-0560">Oxidoreductase</keyword>
<evidence type="ECO:0000256" key="13">
    <source>
        <dbReference type="SAM" id="MobiDB-lite"/>
    </source>
</evidence>
<evidence type="ECO:0000256" key="7">
    <source>
        <dbReference type="ARBA" id="ARBA00023002"/>
    </source>
</evidence>
<feature type="region of interest" description="Disordered" evidence="13">
    <location>
        <begin position="23"/>
        <end position="50"/>
    </location>
</feature>
<dbReference type="Proteomes" id="UP000075882">
    <property type="component" value="Unassembled WGS sequence"/>
</dbReference>
<keyword evidence="8" id="KW-0408">Iron</keyword>
<evidence type="ECO:0000256" key="14">
    <source>
        <dbReference type="SAM" id="Phobius"/>
    </source>
</evidence>
<protein>
    <recommendedName>
        <fullName evidence="15">Fatty acid desaturase domain-containing protein</fullName>
    </recommendedName>
</protein>
<dbReference type="InterPro" id="IPR015876">
    <property type="entry name" value="Acyl-CoA_DS"/>
</dbReference>
<evidence type="ECO:0000256" key="5">
    <source>
        <dbReference type="ARBA" id="ARBA00022832"/>
    </source>
</evidence>
<feature type="transmembrane region" description="Helical" evidence="14">
    <location>
        <begin position="241"/>
        <end position="261"/>
    </location>
</feature>
<comment type="subcellular location">
    <subcellularLocation>
        <location evidence="1">Membrane</location>
        <topology evidence="1">Multi-pass membrane protein</topology>
    </subcellularLocation>
</comment>
<keyword evidence="6 14" id="KW-1133">Transmembrane helix</keyword>
<feature type="transmembrane region" description="Helical" evidence="14">
    <location>
        <begin position="618"/>
        <end position="638"/>
    </location>
</feature>
<evidence type="ECO:0000256" key="11">
    <source>
        <dbReference type="ARBA" id="ARBA00023160"/>
    </source>
</evidence>
<organism evidence="16">
    <name type="scientific">Anopheles coluzzii</name>
    <name type="common">African malaria mosquito</name>
    <dbReference type="NCBI Taxonomy" id="1518534"/>
    <lineage>
        <taxon>Eukaryota</taxon>
        <taxon>Metazoa</taxon>
        <taxon>Ecdysozoa</taxon>
        <taxon>Arthropoda</taxon>
        <taxon>Hexapoda</taxon>
        <taxon>Insecta</taxon>
        <taxon>Pterygota</taxon>
        <taxon>Neoptera</taxon>
        <taxon>Endopterygota</taxon>
        <taxon>Diptera</taxon>
        <taxon>Nematocera</taxon>
        <taxon>Culicoidea</taxon>
        <taxon>Culicidae</taxon>
        <taxon>Anophelinae</taxon>
        <taxon>Anopheles</taxon>
    </lineage>
</organism>
<keyword evidence="11 12" id="KW-0275">Fatty acid biosynthesis</keyword>
<dbReference type="PANTHER" id="PTHR11351">
    <property type="entry name" value="ACYL-COA DESATURASE"/>
    <property type="match status" value="1"/>
</dbReference>
<comment type="domain">
    <text evidence="12">The histidine box domains are involved in binding the catalytic metal ions.</text>
</comment>
<evidence type="ECO:0000256" key="8">
    <source>
        <dbReference type="ARBA" id="ARBA00023004"/>
    </source>
</evidence>
<feature type="transmembrane region" description="Helical" evidence="14">
    <location>
        <begin position="97"/>
        <end position="116"/>
    </location>
</feature>
<dbReference type="GO" id="GO:0006636">
    <property type="term" value="P:unsaturated fatty acid biosynthetic process"/>
    <property type="evidence" value="ECO:0007669"/>
    <property type="project" value="TreeGrafter"/>
</dbReference>
<dbReference type="Pfam" id="PF00487">
    <property type="entry name" value="FA_desaturase"/>
    <property type="match status" value="2"/>
</dbReference>
<dbReference type="VEuPathDB" id="VectorBase:ACON2_041433"/>
<evidence type="ECO:0000256" key="12">
    <source>
        <dbReference type="RuleBase" id="RU000581"/>
    </source>
</evidence>
<dbReference type="EnsemblMetazoa" id="ACOM037238-RA">
    <property type="protein sequence ID" value="ACOM037238-PA.1"/>
    <property type="gene ID" value="ACOM037238"/>
</dbReference>
<evidence type="ECO:0000256" key="9">
    <source>
        <dbReference type="ARBA" id="ARBA00023098"/>
    </source>
</evidence>
<dbReference type="AlphaFoldDB" id="A0A8W7PV31"/>
<keyword evidence="4 12" id="KW-0812">Transmembrane</keyword>
<feature type="transmembrane region" description="Helical" evidence="14">
    <location>
        <begin position="476"/>
        <end position="496"/>
    </location>
</feature>
<feature type="domain" description="Fatty acid desaturase" evidence="15">
    <location>
        <begin position="500"/>
        <end position="706"/>
    </location>
</feature>
<evidence type="ECO:0000256" key="4">
    <source>
        <dbReference type="ARBA" id="ARBA00022692"/>
    </source>
</evidence>
<reference evidence="16" key="1">
    <citation type="submission" date="2022-08" db="UniProtKB">
        <authorList>
            <consortium name="EnsemblMetazoa"/>
        </authorList>
    </citation>
    <scope>IDENTIFICATION</scope>
</reference>
<evidence type="ECO:0000256" key="1">
    <source>
        <dbReference type="ARBA" id="ARBA00004141"/>
    </source>
</evidence>
<comment type="similarity">
    <text evidence="2 12">Belongs to the fatty acid desaturase type 1 family.</text>
</comment>
<evidence type="ECO:0000259" key="15">
    <source>
        <dbReference type="Pfam" id="PF00487"/>
    </source>
</evidence>
<sequence length="778" mass="90263">MTVGITSTLQFIAGNSAQYMKPGPNASGGGRLQPAPPSRDTNNNEMEDDRTVSDKDIDSYLKHYNRWQQSAWGRTLSDLVKRYLGYEFEDEVKWNNVFMIGIFHVIAVWSFLHYVWQATPITYLWGFFVGGCAGFGVTGGVHRLWCHRSYKAKLPLRIILMCCYSIAGQNTIYDWVRDHRIHHKYSETNGDPHNANRGFLYAHVGWLMLRKHPECIKKGRLIDMSDIVSDPVVQFHHKNFVLMKLLFCFILPTFIPWYFFGETFLMSFFSQCFVRYVLSLNFTWLVNSAAHLYGNHPYDKRINPAENRAVSVVAMGEGWHNYHHVFPWDYKAAELGNYSVNVTTFWLDVFAKIGWAYDLKEPSKDLVRRTIEKRWYTHYCPDRAHGGSSSTGRLLGLTIRDVNVNNAPKPDAGNDLNNNSHGKDMGDSKELTSKDLDDYLHHYNKWQQSRFGRALQQWIADHLGLKFDAEIKWKNVLMIGGLHLTTVIMFFKYVWYSTLTTWLWGFFVGGCAGFGVTAGAHRLWTHRAYKAKLPLRIILMCCYCLSGQNSLFDWVRDHRIHHKYSETDADPHNSNRGFFYAHVGWLLIRKHPECIKKGRLIDMSDVLADPVIQFHQRYFMALKILFTFLVPSMVPWLFLGEPLYLSFLANCLLRYVLTLNFTWLVNSAAHIYGNKPYDSRIRPAENRAVSIVSMGEGWHNYHHVFPWDYKAAEMGHYSVNVTTFWLDVFAKIGWAYDLKEPSKELVRRTLEKYGDGTHITAPIGHLKEVPEQETTKSR</sequence>
<dbReference type="VEuPathDB" id="VectorBase:ACON2_031541"/>
<feature type="region of interest" description="Disordered" evidence="13">
    <location>
        <begin position="408"/>
        <end position="427"/>
    </location>
</feature>
<dbReference type="PRINTS" id="PR00075">
    <property type="entry name" value="FACDDSATRASE"/>
</dbReference>
<proteinExistence type="inferred from homology"/>
<keyword evidence="5" id="KW-0276">Fatty acid metabolism</keyword>
<evidence type="ECO:0000256" key="6">
    <source>
        <dbReference type="ARBA" id="ARBA00022989"/>
    </source>
</evidence>
<evidence type="ECO:0000256" key="10">
    <source>
        <dbReference type="ARBA" id="ARBA00023136"/>
    </source>
</evidence>
<feature type="transmembrane region" description="Helical" evidence="14">
    <location>
        <begin position="122"/>
        <end position="145"/>
    </location>
</feature>
<evidence type="ECO:0000256" key="2">
    <source>
        <dbReference type="ARBA" id="ARBA00009295"/>
    </source>
</evidence>
<dbReference type="GO" id="GO:0005506">
    <property type="term" value="F:iron ion binding"/>
    <property type="evidence" value="ECO:0007669"/>
    <property type="project" value="TreeGrafter"/>
</dbReference>
<feature type="transmembrane region" description="Helical" evidence="14">
    <location>
        <begin position="502"/>
        <end position="524"/>
    </location>
</feature>
<dbReference type="CDD" id="cd03505">
    <property type="entry name" value="Delta9-FADS-like"/>
    <property type="match status" value="2"/>
</dbReference>
<evidence type="ECO:0000313" key="16">
    <source>
        <dbReference type="EnsemblMetazoa" id="ACOM037238-PA.1"/>
    </source>
</evidence>
<accession>A0A8W7PV31</accession>
<keyword evidence="3 12" id="KW-0444">Lipid biosynthesis</keyword>
<feature type="domain" description="Fatty acid desaturase" evidence="15">
    <location>
        <begin position="123"/>
        <end position="327"/>
    </location>
</feature>